<protein>
    <submittedName>
        <fullName evidence="2">107da21e-ab2f-4794-ae59-e7507bea528b</fullName>
    </submittedName>
</protein>
<dbReference type="AlphaFoldDB" id="A0A446BNC7"/>
<dbReference type="EMBL" id="OUUZ01000011">
    <property type="protein sequence ID" value="SPQ24021.1"/>
    <property type="molecule type" value="Genomic_DNA"/>
</dbReference>
<evidence type="ECO:0000313" key="3">
    <source>
        <dbReference type="Proteomes" id="UP000289323"/>
    </source>
</evidence>
<dbReference type="Pfam" id="PF20150">
    <property type="entry name" value="2EXR"/>
    <property type="match status" value="1"/>
</dbReference>
<accession>A0A446BNC7</accession>
<reference evidence="2 3" key="1">
    <citation type="submission" date="2018-04" db="EMBL/GenBank/DDBJ databases">
        <authorList>
            <person name="Huttner S."/>
            <person name="Dainat J."/>
        </authorList>
    </citation>
    <scope>NUCLEOTIDE SEQUENCE [LARGE SCALE GENOMIC DNA]</scope>
</reference>
<dbReference type="Proteomes" id="UP000289323">
    <property type="component" value="Unassembled WGS sequence"/>
</dbReference>
<evidence type="ECO:0000313" key="2">
    <source>
        <dbReference type="EMBL" id="SPQ24021.1"/>
    </source>
</evidence>
<gene>
    <name evidence="2" type="ORF">TT172_LOCUS6440</name>
</gene>
<dbReference type="InterPro" id="IPR045518">
    <property type="entry name" value="2EXR"/>
</dbReference>
<proteinExistence type="predicted"/>
<name>A0A446BNC7_9PEZI</name>
<evidence type="ECO:0000259" key="1">
    <source>
        <dbReference type="Pfam" id="PF20150"/>
    </source>
</evidence>
<sequence>MDQSQFTLFRYLPSEIRVQIWLAVPRPTRVIGLVMCTFCGDGVPPDQNCVNLNHPDWHFRYVVQPRSEAVFPPLHACAESREVWLKHYHRPPRYLDVPEYLQDPLTGITGRLERPYRIRFDVCRTVVDGGPGGGDRFWTCTPFDAFHGLDRTRIEHAGVHPVPAQADFLDALLQLDVLSLPRLRALTLLTPGPDPRRGTGWLSMNCRDLGRSSFECELRDVSPTQLMRHPFFGTHAPRPLGNATPARRRPLRHVVLYAKALLWHIAHSQQGDGFYRVACLLQPEYMFGDSTEPCPLAGLAMAWCSARGHTRRDILDWKPPFRLDVKLLCEKGMAAELDRVGLLDDERTNYDVFECFFNLESAARGSFFPA</sequence>
<feature type="domain" description="2EXR" evidence="1">
    <location>
        <begin position="6"/>
        <end position="92"/>
    </location>
</feature>
<organism evidence="2 3">
    <name type="scientific">Thermothielavioides terrestris</name>
    <dbReference type="NCBI Taxonomy" id="2587410"/>
    <lineage>
        <taxon>Eukaryota</taxon>
        <taxon>Fungi</taxon>
        <taxon>Dikarya</taxon>
        <taxon>Ascomycota</taxon>
        <taxon>Pezizomycotina</taxon>
        <taxon>Sordariomycetes</taxon>
        <taxon>Sordariomycetidae</taxon>
        <taxon>Sordariales</taxon>
        <taxon>Chaetomiaceae</taxon>
        <taxon>Thermothielavioides</taxon>
    </lineage>
</organism>